<gene>
    <name evidence="2" type="ORF">BO94DRAFT_600495</name>
</gene>
<feature type="non-terminal residue" evidence="2">
    <location>
        <position position="1"/>
    </location>
</feature>
<dbReference type="OrthoDB" id="302966at2759"/>
<organism evidence="2 3">
    <name type="scientific">Aspergillus sclerotioniger CBS 115572</name>
    <dbReference type="NCBI Taxonomy" id="1450535"/>
    <lineage>
        <taxon>Eukaryota</taxon>
        <taxon>Fungi</taxon>
        <taxon>Dikarya</taxon>
        <taxon>Ascomycota</taxon>
        <taxon>Pezizomycotina</taxon>
        <taxon>Eurotiomycetes</taxon>
        <taxon>Eurotiomycetidae</taxon>
        <taxon>Eurotiales</taxon>
        <taxon>Aspergillaceae</taxon>
        <taxon>Aspergillus</taxon>
        <taxon>Aspergillus subgen. Circumdati</taxon>
    </lineage>
</organism>
<dbReference type="AlphaFoldDB" id="A0A317XFE6"/>
<evidence type="ECO:0000313" key="2">
    <source>
        <dbReference type="EMBL" id="PWY95788.1"/>
    </source>
</evidence>
<dbReference type="EMBL" id="MSFK01000002">
    <property type="protein sequence ID" value="PWY95788.1"/>
    <property type="molecule type" value="Genomic_DNA"/>
</dbReference>
<dbReference type="GeneID" id="37118492"/>
<evidence type="ECO:0000313" key="3">
    <source>
        <dbReference type="Proteomes" id="UP000246702"/>
    </source>
</evidence>
<feature type="compositionally biased region" description="Polar residues" evidence="1">
    <location>
        <begin position="85"/>
        <end position="100"/>
    </location>
</feature>
<name>A0A317XFE6_9EURO</name>
<proteinExistence type="predicted"/>
<dbReference type="Proteomes" id="UP000246702">
    <property type="component" value="Unassembled WGS sequence"/>
</dbReference>
<protein>
    <submittedName>
        <fullName evidence="2">Uncharacterized protein</fullName>
    </submittedName>
</protein>
<sequence>PPPPPLFLHAQETLYGPITTIPSPCTWTPPPQSGGHQGRYLWTDAIGVLNFLTLHHIHPTPPTPTHYLTLATRLIHTVHNTLGRTRTTPPTHLPNASPTHPLNGGLRIGKPSPTGPDSDGQYHHYLTLWMFALNRTSIASGDAQYNNMAIDLGRAIHPKFFVGTKKDRMVWKLDTTLQKVLVGSEGNLDPLDGWVIFRLVRAFADSCSGRDTGVLEDEIEDYARVLRRKGGQRVVNDMLDLGMTLWTAHWVVDREEWAGRWLGGGSRGFVYDLFEGERCLDRDVRLRLAFREFGAAMGIRCVAEQEAEKDRAVDLKVYADRIVDCWTPYMMGEGEGEEDELRPITQVMYASALIPGAFQRGFFGPEPVIPERTFYD</sequence>
<accession>A0A317XFE6</accession>
<evidence type="ECO:0000256" key="1">
    <source>
        <dbReference type="SAM" id="MobiDB-lite"/>
    </source>
</evidence>
<feature type="region of interest" description="Disordered" evidence="1">
    <location>
        <begin position="85"/>
        <end position="117"/>
    </location>
</feature>
<dbReference type="STRING" id="1450535.A0A317XFE6"/>
<reference evidence="2 3" key="1">
    <citation type="submission" date="2016-12" db="EMBL/GenBank/DDBJ databases">
        <title>The genomes of Aspergillus section Nigri reveals drivers in fungal speciation.</title>
        <authorList>
            <consortium name="DOE Joint Genome Institute"/>
            <person name="Vesth T.C."/>
            <person name="Nybo J."/>
            <person name="Theobald S."/>
            <person name="Brandl J."/>
            <person name="Frisvad J.C."/>
            <person name="Nielsen K.F."/>
            <person name="Lyhne E.K."/>
            <person name="Kogle M.E."/>
            <person name="Kuo A."/>
            <person name="Riley R."/>
            <person name="Clum A."/>
            <person name="Nolan M."/>
            <person name="Lipzen A."/>
            <person name="Salamov A."/>
            <person name="Henrissat B."/>
            <person name="Wiebenga A."/>
            <person name="De Vries R.P."/>
            <person name="Grigoriev I.V."/>
            <person name="Mortensen U.H."/>
            <person name="Andersen M.R."/>
            <person name="Baker S.E."/>
        </authorList>
    </citation>
    <scope>NUCLEOTIDE SEQUENCE [LARGE SCALE GENOMIC DNA]</scope>
    <source>
        <strain evidence="2 3">CBS 115572</strain>
    </source>
</reference>
<keyword evidence="3" id="KW-1185">Reference proteome</keyword>
<dbReference type="RefSeq" id="XP_025472549.1">
    <property type="nucleotide sequence ID" value="XM_025616349.1"/>
</dbReference>
<comment type="caution">
    <text evidence="2">The sequence shown here is derived from an EMBL/GenBank/DDBJ whole genome shotgun (WGS) entry which is preliminary data.</text>
</comment>